<gene>
    <name evidence="5" type="ORF">EPI10_018901</name>
</gene>
<keyword evidence="1 5" id="KW-0489">Methyltransferase</keyword>
<dbReference type="SUPFAM" id="SSF53335">
    <property type="entry name" value="S-adenosyl-L-methionine-dependent methyltransferases"/>
    <property type="match status" value="2"/>
</dbReference>
<keyword evidence="4" id="KW-0460">Magnesium</keyword>
<name>A0A5B6UI90_9ROSI</name>
<dbReference type="Gene3D" id="3.40.50.150">
    <property type="entry name" value="Vaccinia Virus protein VP39"/>
    <property type="match status" value="2"/>
</dbReference>
<dbReference type="AlphaFoldDB" id="A0A5B6UI90"/>
<dbReference type="GO" id="GO:0046872">
    <property type="term" value="F:metal ion binding"/>
    <property type="evidence" value="ECO:0007669"/>
    <property type="project" value="UniProtKB-KW"/>
</dbReference>
<dbReference type="GO" id="GO:0008168">
    <property type="term" value="F:methyltransferase activity"/>
    <property type="evidence" value="ECO:0007669"/>
    <property type="project" value="UniProtKB-KW"/>
</dbReference>
<evidence type="ECO:0000256" key="2">
    <source>
        <dbReference type="ARBA" id="ARBA00022679"/>
    </source>
</evidence>
<evidence type="ECO:0000256" key="3">
    <source>
        <dbReference type="ARBA" id="ARBA00022723"/>
    </source>
</evidence>
<protein>
    <submittedName>
        <fullName evidence="5">Salicylate/benzoate carboxyl methyltransferase-like</fullName>
    </submittedName>
</protein>
<dbReference type="EMBL" id="SMMG02000012">
    <property type="protein sequence ID" value="KAA3455932.1"/>
    <property type="molecule type" value="Genomic_DNA"/>
</dbReference>
<evidence type="ECO:0000313" key="6">
    <source>
        <dbReference type="Proteomes" id="UP000325315"/>
    </source>
</evidence>
<evidence type="ECO:0000313" key="5">
    <source>
        <dbReference type="EMBL" id="KAA3455932.1"/>
    </source>
</evidence>
<dbReference type="InterPro" id="IPR042086">
    <property type="entry name" value="MeTrfase_capping"/>
</dbReference>
<dbReference type="Pfam" id="PF03492">
    <property type="entry name" value="Methyltransf_7"/>
    <property type="match status" value="2"/>
</dbReference>
<organism evidence="5 6">
    <name type="scientific">Gossypium australe</name>
    <dbReference type="NCBI Taxonomy" id="47621"/>
    <lineage>
        <taxon>Eukaryota</taxon>
        <taxon>Viridiplantae</taxon>
        <taxon>Streptophyta</taxon>
        <taxon>Embryophyta</taxon>
        <taxon>Tracheophyta</taxon>
        <taxon>Spermatophyta</taxon>
        <taxon>Magnoliopsida</taxon>
        <taxon>eudicotyledons</taxon>
        <taxon>Gunneridae</taxon>
        <taxon>Pentapetalae</taxon>
        <taxon>rosids</taxon>
        <taxon>malvids</taxon>
        <taxon>Malvales</taxon>
        <taxon>Malvaceae</taxon>
        <taxon>Malvoideae</taxon>
        <taxon>Gossypium</taxon>
    </lineage>
</organism>
<evidence type="ECO:0000256" key="1">
    <source>
        <dbReference type="ARBA" id="ARBA00022603"/>
    </source>
</evidence>
<dbReference type="InterPro" id="IPR005299">
    <property type="entry name" value="MeTrfase_7"/>
</dbReference>
<keyword evidence="3" id="KW-0479">Metal-binding</keyword>
<dbReference type="Proteomes" id="UP000325315">
    <property type="component" value="Unassembled WGS sequence"/>
</dbReference>
<keyword evidence="6" id="KW-1185">Reference proteome</keyword>
<dbReference type="OrthoDB" id="1523883at2759"/>
<evidence type="ECO:0000256" key="4">
    <source>
        <dbReference type="ARBA" id="ARBA00022842"/>
    </source>
</evidence>
<reference evidence="5" key="1">
    <citation type="submission" date="2019-08" db="EMBL/GenBank/DDBJ databases">
        <authorList>
            <person name="Liu F."/>
        </authorList>
    </citation>
    <scope>NUCLEOTIDE SEQUENCE [LARGE SCALE GENOMIC DNA]</scope>
    <source>
        <strain evidence="5">PA1801</strain>
        <tissue evidence="5">Leaf</tissue>
    </source>
</reference>
<dbReference type="InterPro" id="IPR029063">
    <property type="entry name" value="SAM-dependent_MTases_sf"/>
</dbReference>
<keyword evidence="2 5" id="KW-0808">Transferase</keyword>
<accession>A0A5B6UI90</accession>
<comment type="caution">
    <text evidence="5">The sequence shown here is derived from an EMBL/GenBank/DDBJ whole genome shotgun (WGS) entry which is preliminary data.</text>
</comment>
<sequence>MAAEKVLWMNPADHEISYANNSFYQKEVLMKVRPIVEETITDMLKKIGVPTCMKVVDMGCASGPNTFQAISHVIDTAHGLCEQQGLKLPEFEVLLNDLPENDFNSLFKSIPNFYKQKGDLVQERCFIGGVAGSFYHRLFPSTSLHFVHSSNGLHWLSKLPVGLENNKGNICMARSSPPNIFKAYANQFQEDFTNFLSSRSKEIVRQGCMVLTFMVRRNPNPSHEHHCLELLAKSLLDLAAQGIVKEADVDSFNLPIYPPCEEEVVEIIEKEGSFEIKQLQVFVMDIDPVSRNEKVRNKEFYMKMGNNIANTFRAGLEPILCGHFGDAILDELFRKFASHVADDPNSSMHQIVNLMKEVLMKVRPIVEESITDMLKKIGVPTCFKVVDMGCASGPNTFQAISHVIDTVHGICEQQGLKLPQFEVLLYDLPENDFQLSVLSTTDSFQVQACTLYILPMGFIGSQRSVMTLHLHLPVGLENNKGNICMARSSPPNIFKAYANQFQEDFTNFLSSRSKEIIRQGCMVLTFVARRNPNPSHEHHCLELLDKSLLDLIAQLARIQGSSETSSRYPTINLVCTSLGGKMAW</sequence>
<dbReference type="PANTHER" id="PTHR31009">
    <property type="entry name" value="S-ADENOSYL-L-METHIONINE:CARBOXYL METHYLTRANSFERASE FAMILY PROTEIN"/>
    <property type="match status" value="1"/>
</dbReference>
<dbReference type="GO" id="GO:0032259">
    <property type="term" value="P:methylation"/>
    <property type="evidence" value="ECO:0007669"/>
    <property type="project" value="UniProtKB-KW"/>
</dbReference>
<dbReference type="Gene3D" id="1.10.1200.270">
    <property type="entry name" value="Methyltransferase, alpha-helical capping domain"/>
    <property type="match status" value="1"/>
</dbReference>
<proteinExistence type="predicted"/>